<organism evidence="2 3">
    <name type="scientific">Xylaria arbuscula</name>
    <dbReference type="NCBI Taxonomy" id="114810"/>
    <lineage>
        <taxon>Eukaryota</taxon>
        <taxon>Fungi</taxon>
        <taxon>Dikarya</taxon>
        <taxon>Ascomycota</taxon>
        <taxon>Pezizomycotina</taxon>
        <taxon>Sordariomycetes</taxon>
        <taxon>Xylariomycetidae</taxon>
        <taxon>Xylariales</taxon>
        <taxon>Xylariaceae</taxon>
        <taxon>Xylaria</taxon>
    </lineage>
</organism>
<reference evidence="2" key="1">
    <citation type="submission" date="2022-07" db="EMBL/GenBank/DDBJ databases">
        <title>Genome Sequence of Xylaria arbuscula.</title>
        <authorList>
            <person name="Buettner E."/>
        </authorList>
    </citation>
    <scope>NUCLEOTIDE SEQUENCE</scope>
    <source>
        <strain evidence="2">VT107</strain>
    </source>
</reference>
<dbReference type="AlphaFoldDB" id="A0A9W8NHD8"/>
<protein>
    <submittedName>
        <fullName evidence="2">Uncharacterized protein</fullName>
    </submittedName>
</protein>
<name>A0A9W8NHD8_9PEZI</name>
<comment type="caution">
    <text evidence="2">The sequence shown here is derived from an EMBL/GenBank/DDBJ whole genome shotgun (WGS) entry which is preliminary data.</text>
</comment>
<gene>
    <name evidence="2" type="ORF">NPX13_g3393</name>
</gene>
<dbReference type="Proteomes" id="UP001148614">
    <property type="component" value="Unassembled WGS sequence"/>
</dbReference>
<proteinExistence type="predicted"/>
<accession>A0A9W8NHD8</accession>
<keyword evidence="3" id="KW-1185">Reference proteome</keyword>
<evidence type="ECO:0000313" key="3">
    <source>
        <dbReference type="Proteomes" id="UP001148614"/>
    </source>
</evidence>
<evidence type="ECO:0000256" key="1">
    <source>
        <dbReference type="SAM" id="MobiDB-lite"/>
    </source>
</evidence>
<dbReference type="EMBL" id="JANPWZ010000418">
    <property type="protein sequence ID" value="KAJ3577171.1"/>
    <property type="molecule type" value="Genomic_DNA"/>
</dbReference>
<evidence type="ECO:0000313" key="2">
    <source>
        <dbReference type="EMBL" id="KAJ3577171.1"/>
    </source>
</evidence>
<feature type="region of interest" description="Disordered" evidence="1">
    <location>
        <begin position="1"/>
        <end position="73"/>
    </location>
</feature>
<feature type="compositionally biased region" description="Low complexity" evidence="1">
    <location>
        <begin position="33"/>
        <end position="42"/>
    </location>
</feature>
<feature type="compositionally biased region" description="Basic residues" evidence="1">
    <location>
        <begin position="43"/>
        <end position="56"/>
    </location>
</feature>
<sequence length="73" mass="7863">MNIVDEDADATGSGDAEKDGAVVAENAMDVDTAKSATTSSKSSTKKGRIEKRRKTSKIVFPKYGDKAKKKRKN</sequence>